<evidence type="ECO:0000256" key="3">
    <source>
        <dbReference type="ARBA" id="ARBA00012782"/>
    </source>
</evidence>
<evidence type="ECO:0000259" key="9">
    <source>
        <dbReference type="Pfam" id="PF13382"/>
    </source>
</evidence>
<dbReference type="GO" id="GO:0000034">
    <property type="term" value="F:adenine deaminase activity"/>
    <property type="evidence" value="ECO:0007669"/>
    <property type="project" value="UniProtKB-UniRule"/>
</dbReference>
<comment type="similarity">
    <text evidence="2 7">Belongs to the metallo-dependent hydrolases superfamily. Adenine deaminase family.</text>
</comment>
<organism evidence="11 12">
    <name type="scientific">Methanothrix harundinacea</name>
    <dbReference type="NCBI Taxonomy" id="301375"/>
    <lineage>
        <taxon>Archaea</taxon>
        <taxon>Methanobacteriati</taxon>
        <taxon>Methanobacteriota</taxon>
        <taxon>Stenosarchaea group</taxon>
        <taxon>Methanomicrobia</taxon>
        <taxon>Methanotrichales</taxon>
        <taxon>Methanotrichaceae</taxon>
        <taxon>Methanothrix</taxon>
    </lineage>
</organism>
<evidence type="ECO:0000256" key="7">
    <source>
        <dbReference type="HAMAP-Rule" id="MF_01518"/>
    </source>
</evidence>
<comment type="caution">
    <text evidence="11">The sequence shown here is derived from an EMBL/GenBank/DDBJ whole genome shotgun (WGS) entry which is preliminary data.</text>
</comment>
<evidence type="ECO:0000313" key="12">
    <source>
        <dbReference type="Proteomes" id="UP000053961"/>
    </source>
</evidence>
<comment type="cofactor">
    <cofactor evidence="1 7">
        <name>Mn(2+)</name>
        <dbReference type="ChEBI" id="CHEBI:29035"/>
    </cofactor>
</comment>
<dbReference type="SUPFAM" id="SSF51556">
    <property type="entry name" value="Metallo-dependent hydrolases"/>
    <property type="match status" value="1"/>
</dbReference>
<dbReference type="Gene3D" id="3.20.20.140">
    <property type="entry name" value="Metal-dependent hydrolases"/>
    <property type="match status" value="1"/>
</dbReference>
<dbReference type="InterPro" id="IPR032466">
    <property type="entry name" value="Metal_Hydrolase"/>
</dbReference>
<evidence type="ECO:0000313" key="11">
    <source>
        <dbReference type="EMBL" id="KUK96385.1"/>
    </source>
</evidence>
<dbReference type="EMBL" id="LGFT01000013">
    <property type="protein sequence ID" value="KUK44865.1"/>
    <property type="molecule type" value="Genomic_DNA"/>
</dbReference>
<dbReference type="InterPro" id="IPR006679">
    <property type="entry name" value="Adenine_deam"/>
</dbReference>
<proteinExistence type="inferred from homology"/>
<dbReference type="HAMAP" id="MF_01518">
    <property type="entry name" value="Adenine_deamin"/>
    <property type="match status" value="1"/>
</dbReference>
<sequence length="593" mass="62903">MKLEELIAAARGEVEVDLLIEGADVVNTLSGEVYRSDVAICEGTVVGFDCESAKKVLDFPGMVLAPGFIDGHVHLESAMVTVPEYARAVVPRGTTTVVADPHEIANVLGAEGIRYILDSSRLSPLSVFVMLPSCVPATHLETSGACLDATALSEIIDEEGVIGIAEVMNYPGVIFRDPSVLAKMGLAGERRIDGHWPRIDGHCPLLSGRDLAAYVAAGIGSDHECTSLEEAREKLRLGMRIMIREGTAAKNLDDLLPLVNEVNSRRFLFVSDDRHPSDILREGHIDSMVKRAVGAGLDPIVAIQIASLNAAEYFGLRDLGAIAPGRRADIVVLDDLDNLGVQRVLKDGANVAEGGRLLTPIEEAPRPRSSSMNVGRIGPGSFDIKADGNLVRAIGVIPNQIITRSLLTRPKVEGGKVVADLDRDLLEMAVVERHNGTGNVGLGLVNGFGLARGAIATSVAHDSHNIAAVGTNPAEIYRAVSEVRNMGGGLVVVDGGEVEASLPLPIAGLLSDRSMDEVAELIEEVVGAARALGSSLEDPFMTLSFLCLPVIPELKLTDRGLVDVNRFDFVSLFVGEDEEDGARLMARGSGPGR</sequence>
<dbReference type="EC" id="3.5.4.2" evidence="3 7"/>
<dbReference type="InterPro" id="IPR011059">
    <property type="entry name" value="Metal-dep_hydrolase_composite"/>
</dbReference>
<gene>
    <name evidence="7" type="primary">ade</name>
    <name evidence="10" type="ORF">XD72_0764</name>
    <name evidence="11" type="ORF">XE07_1143</name>
</gene>
<accession>A0A117MCF1</accession>
<reference evidence="12 13" key="2">
    <citation type="journal article" date="2015" name="MBio">
        <title>Genome-Resolved Metagenomic Analysis Reveals Roles for Candidate Phyla and Other Microbial Community Members in Biogeochemical Transformations in Oil Reservoirs.</title>
        <authorList>
            <person name="Hu P."/>
            <person name="Tom L."/>
            <person name="Singh A."/>
            <person name="Thomas B.C."/>
            <person name="Baker B.J."/>
            <person name="Piceno Y.M."/>
            <person name="Andersen G.L."/>
            <person name="Banfield J.F."/>
        </authorList>
    </citation>
    <scope>NUCLEOTIDE SEQUENCE [LARGE SCALE GENOMIC DNA]</scope>
    <source>
        <strain evidence="10">57_489</strain>
    </source>
</reference>
<evidence type="ECO:0000313" key="13">
    <source>
        <dbReference type="Proteomes" id="UP000057043"/>
    </source>
</evidence>
<dbReference type="PANTHER" id="PTHR11113:SF2">
    <property type="entry name" value="ADENINE DEAMINASE"/>
    <property type="match status" value="1"/>
</dbReference>
<evidence type="ECO:0000256" key="6">
    <source>
        <dbReference type="ARBA" id="ARBA00047720"/>
    </source>
</evidence>
<dbReference type="GO" id="GO:0006146">
    <property type="term" value="P:adenine catabolic process"/>
    <property type="evidence" value="ECO:0007669"/>
    <property type="project" value="InterPro"/>
</dbReference>
<dbReference type="SUPFAM" id="SSF51338">
    <property type="entry name" value="Composite domain of metallo-dependent hydrolases"/>
    <property type="match status" value="1"/>
</dbReference>
<evidence type="ECO:0000313" key="10">
    <source>
        <dbReference type="EMBL" id="KUK44865.1"/>
    </source>
</evidence>
<dbReference type="Pfam" id="PF13382">
    <property type="entry name" value="Adenine_deam_C"/>
    <property type="match status" value="1"/>
</dbReference>
<dbReference type="EMBL" id="LGHB01000014">
    <property type="protein sequence ID" value="KUK96385.1"/>
    <property type="molecule type" value="Genomic_DNA"/>
</dbReference>
<feature type="domain" description="Amidohydrolase-related" evidence="8">
    <location>
        <begin position="64"/>
        <end position="348"/>
    </location>
</feature>
<evidence type="ECO:0000259" key="8">
    <source>
        <dbReference type="Pfam" id="PF01979"/>
    </source>
</evidence>
<keyword evidence="4 7" id="KW-0378">Hydrolase</keyword>
<dbReference type="PATRIC" id="fig|301375.6.peg.29"/>
<dbReference type="Pfam" id="PF01979">
    <property type="entry name" value="Amidohydro_1"/>
    <property type="match status" value="1"/>
</dbReference>
<dbReference type="InterPro" id="IPR006680">
    <property type="entry name" value="Amidohydro-rel"/>
</dbReference>
<evidence type="ECO:0000256" key="5">
    <source>
        <dbReference type="ARBA" id="ARBA00023211"/>
    </source>
</evidence>
<evidence type="ECO:0000256" key="1">
    <source>
        <dbReference type="ARBA" id="ARBA00001936"/>
    </source>
</evidence>
<feature type="domain" description="Adenine deaminase C-terminal" evidence="9">
    <location>
        <begin position="400"/>
        <end position="567"/>
    </location>
</feature>
<dbReference type="InterPro" id="IPR026912">
    <property type="entry name" value="Adenine_deam_C"/>
</dbReference>
<name>A0A117MCF1_9EURY</name>
<reference evidence="11" key="1">
    <citation type="journal article" date="2015" name="MBio">
        <title>Genome-resolved metagenomic analysis reveals roles for candidate phyla and other microbial community members in biogeochemical transformations in oil reservoirs.</title>
        <authorList>
            <person name="Hu P."/>
            <person name="Tom L."/>
            <person name="Singh A."/>
            <person name="Thomas B.C."/>
            <person name="Baker B.J."/>
            <person name="Piceno Y.M."/>
            <person name="Andersen G.L."/>
            <person name="Banfield J.F."/>
        </authorList>
    </citation>
    <scope>NUCLEOTIDE SEQUENCE [LARGE SCALE GENOMIC DNA]</scope>
    <source>
        <strain evidence="11">56_747</strain>
    </source>
</reference>
<dbReference type="CDD" id="cd01295">
    <property type="entry name" value="AdeC"/>
    <property type="match status" value="1"/>
</dbReference>
<evidence type="ECO:0000256" key="2">
    <source>
        <dbReference type="ARBA" id="ARBA00006773"/>
    </source>
</evidence>
<dbReference type="NCBIfam" id="TIGR01178">
    <property type="entry name" value="ade"/>
    <property type="match status" value="1"/>
</dbReference>
<dbReference type="AlphaFoldDB" id="A0A117MCF1"/>
<protein>
    <recommendedName>
        <fullName evidence="3 7">Adenine deaminase</fullName>
        <shortName evidence="7">Adenase</shortName>
        <shortName evidence="7">Adenine aminase</shortName>
        <ecNumber evidence="3 7">3.5.4.2</ecNumber>
    </recommendedName>
</protein>
<dbReference type="PANTHER" id="PTHR11113">
    <property type="entry name" value="N-ACETYLGLUCOSAMINE-6-PHOSPHATE DEACETYLASE"/>
    <property type="match status" value="1"/>
</dbReference>
<keyword evidence="5 7" id="KW-0464">Manganese</keyword>
<dbReference type="Proteomes" id="UP000057043">
    <property type="component" value="Unassembled WGS sequence"/>
</dbReference>
<dbReference type="Proteomes" id="UP000053961">
    <property type="component" value="Unassembled WGS sequence"/>
</dbReference>
<evidence type="ECO:0000256" key="4">
    <source>
        <dbReference type="ARBA" id="ARBA00022801"/>
    </source>
</evidence>
<dbReference type="FunFam" id="3.20.20.140:FF:000016">
    <property type="entry name" value="Adenine deaminase"/>
    <property type="match status" value="1"/>
</dbReference>
<comment type="catalytic activity">
    <reaction evidence="6 7">
        <text>adenine + H2O + H(+) = hypoxanthine + NH4(+)</text>
        <dbReference type="Rhea" id="RHEA:23688"/>
        <dbReference type="ChEBI" id="CHEBI:15377"/>
        <dbReference type="ChEBI" id="CHEBI:15378"/>
        <dbReference type="ChEBI" id="CHEBI:16708"/>
        <dbReference type="ChEBI" id="CHEBI:17368"/>
        <dbReference type="ChEBI" id="CHEBI:28938"/>
        <dbReference type="EC" id="3.5.4.2"/>
    </reaction>
</comment>
<dbReference type="Gene3D" id="2.30.40.10">
    <property type="entry name" value="Urease, subunit C, domain 1"/>
    <property type="match status" value="1"/>
</dbReference>